<dbReference type="Pfam" id="PF01182">
    <property type="entry name" value="Glucosamine_iso"/>
    <property type="match status" value="1"/>
</dbReference>
<comment type="caution">
    <text evidence="9">The sequence shown here is derived from an EMBL/GenBank/DDBJ whole genome shotgun (WGS) entry which is preliminary data.</text>
</comment>
<dbReference type="AlphaFoldDB" id="A0A2S9VCR4"/>
<protein>
    <recommendedName>
        <fullName evidence="6 7">6-phosphogluconolactonase</fullName>
        <shortName evidence="7">6PGL</shortName>
        <ecNumber evidence="5 7">3.1.1.31</ecNumber>
    </recommendedName>
</protein>
<sequence>MPLTQSLYESAEALNEEFAAEIAEKLAEGIAQRGRASLMVSGGRTPLPLFKTLSETDIDWASVDVSLVDERWVEESSDASNTRLVKENLLVGKASAARFIEIKSAEADATDAALACESRLSAMSQPFDVLILGMGEDGHTASLFPCCEQLEDGLAMNRGRVCIATQPTTAPHQRMSLTLPAIVASRNIYLHLTGDKKRQVLEDAVANATATEKPIVAVINAAQVTLKWAP</sequence>
<dbReference type="PANTHER" id="PTHR11054:SF0">
    <property type="entry name" value="6-PHOSPHOGLUCONOLACTONASE"/>
    <property type="match status" value="1"/>
</dbReference>
<dbReference type="GO" id="GO:0017057">
    <property type="term" value="F:6-phosphogluconolactonase activity"/>
    <property type="evidence" value="ECO:0007669"/>
    <property type="project" value="UniProtKB-UniRule"/>
</dbReference>
<comment type="pathway">
    <text evidence="3 7">Carbohydrate degradation; pentose phosphate pathway; D-ribulose 5-phosphate from D-glucose 6-phosphate (oxidative stage): step 2/3.</text>
</comment>
<keyword evidence="10" id="KW-1185">Reference proteome</keyword>
<dbReference type="Gene3D" id="3.40.50.1360">
    <property type="match status" value="1"/>
</dbReference>
<reference evidence="10" key="1">
    <citation type="journal article" date="2020" name="Int. J. Syst. Evol. Microbiol.">
        <title>Alteromonas alba sp. nov., a marine bacterium isolated from the seawater of the West Pacific Ocean.</title>
        <authorList>
            <person name="Sun C."/>
            <person name="Wu Y.-H."/>
            <person name="Xamxidin M."/>
            <person name="Cheng H."/>
            <person name="Xu X.-W."/>
        </authorList>
    </citation>
    <scope>NUCLEOTIDE SEQUENCE [LARGE SCALE GENOMIC DNA]</scope>
    <source>
        <strain evidence="10">190</strain>
    </source>
</reference>
<comment type="function">
    <text evidence="2 7">Hydrolysis of 6-phosphogluconolactone to 6-phosphogluconate.</text>
</comment>
<dbReference type="CDD" id="cd01400">
    <property type="entry name" value="6PGL"/>
    <property type="match status" value="1"/>
</dbReference>
<comment type="similarity">
    <text evidence="4 7">Belongs to the glucosamine/galactosamine-6-phosphate isomerase family. 6-phosphogluconolactonase subfamily.</text>
</comment>
<evidence type="ECO:0000256" key="7">
    <source>
        <dbReference type="RuleBase" id="RU365095"/>
    </source>
</evidence>
<dbReference type="NCBIfam" id="TIGR01198">
    <property type="entry name" value="pgl"/>
    <property type="match status" value="1"/>
</dbReference>
<accession>A0A2S9VCR4</accession>
<organism evidence="9 10">
    <name type="scientific">Alteromonas alba</name>
    <dbReference type="NCBI Taxonomy" id="2079529"/>
    <lineage>
        <taxon>Bacteria</taxon>
        <taxon>Pseudomonadati</taxon>
        <taxon>Pseudomonadota</taxon>
        <taxon>Gammaproteobacteria</taxon>
        <taxon>Alteromonadales</taxon>
        <taxon>Alteromonadaceae</taxon>
        <taxon>Alteromonas/Salinimonas group</taxon>
        <taxon>Alteromonas</taxon>
    </lineage>
</organism>
<dbReference type="InterPro" id="IPR039104">
    <property type="entry name" value="6PGL"/>
</dbReference>
<dbReference type="OrthoDB" id="9810967at2"/>
<name>A0A2S9VCR4_9ALTE</name>
<comment type="catalytic activity">
    <reaction evidence="1 7">
        <text>6-phospho-D-glucono-1,5-lactone + H2O = 6-phospho-D-gluconate + H(+)</text>
        <dbReference type="Rhea" id="RHEA:12556"/>
        <dbReference type="ChEBI" id="CHEBI:15377"/>
        <dbReference type="ChEBI" id="CHEBI:15378"/>
        <dbReference type="ChEBI" id="CHEBI:57955"/>
        <dbReference type="ChEBI" id="CHEBI:58759"/>
        <dbReference type="EC" id="3.1.1.31"/>
    </reaction>
</comment>
<dbReference type="EC" id="3.1.1.31" evidence="5 7"/>
<evidence type="ECO:0000256" key="3">
    <source>
        <dbReference type="ARBA" id="ARBA00004961"/>
    </source>
</evidence>
<dbReference type="InterPro" id="IPR006148">
    <property type="entry name" value="Glc/Gal-6P_isomerase"/>
</dbReference>
<dbReference type="Proteomes" id="UP000238949">
    <property type="component" value="Unassembled WGS sequence"/>
</dbReference>
<dbReference type="GO" id="GO:0005975">
    <property type="term" value="P:carbohydrate metabolic process"/>
    <property type="evidence" value="ECO:0007669"/>
    <property type="project" value="UniProtKB-UniRule"/>
</dbReference>
<proteinExistence type="inferred from homology"/>
<evidence type="ECO:0000256" key="5">
    <source>
        <dbReference type="ARBA" id="ARBA00013198"/>
    </source>
</evidence>
<evidence type="ECO:0000313" key="10">
    <source>
        <dbReference type="Proteomes" id="UP000238949"/>
    </source>
</evidence>
<dbReference type="SUPFAM" id="SSF100950">
    <property type="entry name" value="NagB/RpiA/CoA transferase-like"/>
    <property type="match status" value="1"/>
</dbReference>
<evidence type="ECO:0000313" key="9">
    <source>
        <dbReference type="EMBL" id="PRO74247.1"/>
    </source>
</evidence>
<evidence type="ECO:0000256" key="4">
    <source>
        <dbReference type="ARBA" id="ARBA00010662"/>
    </source>
</evidence>
<dbReference type="PANTHER" id="PTHR11054">
    <property type="entry name" value="6-PHOSPHOGLUCONOLACTONASE"/>
    <property type="match status" value="1"/>
</dbReference>
<evidence type="ECO:0000256" key="2">
    <source>
        <dbReference type="ARBA" id="ARBA00002681"/>
    </source>
</evidence>
<evidence type="ECO:0000256" key="6">
    <source>
        <dbReference type="ARBA" id="ARBA00020337"/>
    </source>
</evidence>
<dbReference type="GO" id="GO:0006098">
    <property type="term" value="P:pentose-phosphate shunt"/>
    <property type="evidence" value="ECO:0007669"/>
    <property type="project" value="UniProtKB-UniPathway"/>
</dbReference>
<evidence type="ECO:0000259" key="8">
    <source>
        <dbReference type="Pfam" id="PF01182"/>
    </source>
</evidence>
<keyword evidence="7" id="KW-0378">Hydrolase</keyword>
<dbReference type="RefSeq" id="WP_105933954.1">
    <property type="nucleotide sequence ID" value="NZ_PVNP01000053.1"/>
</dbReference>
<dbReference type="UniPathway" id="UPA00115">
    <property type="reaction ID" value="UER00409"/>
</dbReference>
<dbReference type="EMBL" id="PVNP01000053">
    <property type="protein sequence ID" value="PRO74247.1"/>
    <property type="molecule type" value="Genomic_DNA"/>
</dbReference>
<feature type="domain" description="Glucosamine/galactosamine-6-phosphate isomerase" evidence="8">
    <location>
        <begin position="10"/>
        <end position="225"/>
    </location>
</feature>
<evidence type="ECO:0000256" key="1">
    <source>
        <dbReference type="ARBA" id="ARBA00000832"/>
    </source>
</evidence>
<dbReference type="InterPro" id="IPR037171">
    <property type="entry name" value="NagB/RpiA_transferase-like"/>
</dbReference>
<gene>
    <name evidence="7 9" type="primary">pgl</name>
    <name evidence="9" type="ORF">C6Y40_06865</name>
</gene>
<dbReference type="InterPro" id="IPR005900">
    <property type="entry name" value="6-phosphogluconolactonase_DevB"/>
</dbReference>